<dbReference type="EMBL" id="CACRXK020006151">
    <property type="protein sequence ID" value="CAB4008532.1"/>
    <property type="molecule type" value="Genomic_DNA"/>
</dbReference>
<dbReference type="GO" id="GO:0004777">
    <property type="term" value="F:succinate-semialdehyde dehydrogenase (NAD+) activity"/>
    <property type="evidence" value="ECO:0007669"/>
    <property type="project" value="TreeGrafter"/>
</dbReference>
<evidence type="ECO:0000256" key="1">
    <source>
        <dbReference type="ARBA" id="ARBA00009986"/>
    </source>
</evidence>
<dbReference type="PANTHER" id="PTHR43353">
    <property type="entry name" value="SUCCINATE-SEMIALDEHYDE DEHYDROGENASE, MITOCHONDRIAL"/>
    <property type="match status" value="1"/>
</dbReference>
<protein>
    <submittedName>
        <fullName evidence="5">Succinate-semialdehyde dehydrogenase, mitochondrial</fullName>
    </submittedName>
</protein>
<feature type="domain" description="Aldehyde dehydrogenase" evidence="4">
    <location>
        <begin position="30"/>
        <end position="368"/>
    </location>
</feature>
<evidence type="ECO:0000313" key="5">
    <source>
        <dbReference type="EMBL" id="CAB4008532.1"/>
    </source>
</evidence>
<dbReference type="OrthoDB" id="310895at2759"/>
<dbReference type="CDD" id="cd07103">
    <property type="entry name" value="ALDH_F5_SSADH_GabD"/>
    <property type="match status" value="1"/>
</dbReference>
<dbReference type="InterPro" id="IPR029510">
    <property type="entry name" value="Ald_DH_CS_GLU"/>
</dbReference>
<dbReference type="InterPro" id="IPR016162">
    <property type="entry name" value="Ald_DH_N"/>
</dbReference>
<comment type="similarity">
    <text evidence="1 3">Belongs to the aldehyde dehydrogenase family.</text>
</comment>
<comment type="caution">
    <text evidence="5">The sequence shown here is derived from an EMBL/GenBank/DDBJ whole genome shotgun (WGS) entry which is preliminary data.</text>
</comment>
<evidence type="ECO:0000256" key="2">
    <source>
        <dbReference type="ARBA" id="ARBA00023002"/>
    </source>
</evidence>
<dbReference type="Proteomes" id="UP001152795">
    <property type="component" value="Unassembled WGS sequence"/>
</dbReference>
<dbReference type="SUPFAM" id="SSF53720">
    <property type="entry name" value="ALDH-like"/>
    <property type="match status" value="1"/>
</dbReference>
<dbReference type="PROSITE" id="PS00687">
    <property type="entry name" value="ALDEHYDE_DEHYDR_GLU"/>
    <property type="match status" value="1"/>
</dbReference>
<dbReference type="InterPro" id="IPR016163">
    <property type="entry name" value="Ald_DH_C"/>
</dbReference>
<evidence type="ECO:0000259" key="4">
    <source>
        <dbReference type="Pfam" id="PF00171"/>
    </source>
</evidence>
<dbReference type="Pfam" id="PF00171">
    <property type="entry name" value="Aldedh"/>
    <property type="match status" value="1"/>
</dbReference>
<evidence type="ECO:0000256" key="3">
    <source>
        <dbReference type="RuleBase" id="RU003345"/>
    </source>
</evidence>
<dbReference type="InterPro" id="IPR050740">
    <property type="entry name" value="Aldehyde_DH_Superfamily"/>
</dbReference>
<gene>
    <name evidence="5" type="ORF">PACLA_8A032770</name>
</gene>
<dbReference type="PANTHER" id="PTHR43353:SF5">
    <property type="entry name" value="SUCCINATE-SEMIALDEHYDE DEHYDROGENASE, MITOCHONDRIAL"/>
    <property type="match status" value="1"/>
</dbReference>
<sequence length="471" mass="50930">MSSSTANISRLARTEIPYLKNYKAYIGGKWKSAASNTTFPVFNPANGEKLADVSNSGQADVKEAVLEAAQAFQSWKLRTAKERSRYLKKWNELLMERMEDITKIMTMEQGKPIVEAKTEVAYAASFIEWFAEEARRVYGDLIPAPTANSKVVVMKQPVGVAALWTPWNFPLAMLTRKAAPALAAGCTVICKPAEDTPLTALALAQVAEEAGIPAGVFNIVPCSRDNVDEVTDVVMESNLVTKFSFTGSTIVGKLLLRKCADTVKKVSVELGGNAAFIVFNSADVDAAVKGVLSAKFRNSGQTCISPNRILIQEGIYDQFSAKLVEGMKELVVGNGLDTKSSQGPLINEKAVLKVERHIKDSVNQGARMPVSREETFGPVAPLLRFKNETEAIAMANATESGLAGYFYSQDFKQIWRVAEALDVGMVGVNSGFISSEVSPFGGVKQSGIGSEASKYGIDEYIDLKSVNFGGM</sequence>
<proteinExistence type="inferred from homology"/>
<dbReference type="Gene3D" id="3.40.605.10">
    <property type="entry name" value="Aldehyde Dehydrogenase, Chain A, domain 1"/>
    <property type="match status" value="1"/>
</dbReference>
<organism evidence="5 6">
    <name type="scientific">Paramuricea clavata</name>
    <name type="common">Red gorgonian</name>
    <name type="synonym">Violescent sea-whip</name>
    <dbReference type="NCBI Taxonomy" id="317549"/>
    <lineage>
        <taxon>Eukaryota</taxon>
        <taxon>Metazoa</taxon>
        <taxon>Cnidaria</taxon>
        <taxon>Anthozoa</taxon>
        <taxon>Octocorallia</taxon>
        <taxon>Malacalcyonacea</taxon>
        <taxon>Plexauridae</taxon>
        <taxon>Paramuricea</taxon>
    </lineage>
</organism>
<dbReference type="Gene3D" id="3.40.309.10">
    <property type="entry name" value="Aldehyde Dehydrogenase, Chain A, domain 2"/>
    <property type="match status" value="2"/>
</dbReference>
<accession>A0A7D9IEL0</accession>
<evidence type="ECO:0000313" key="6">
    <source>
        <dbReference type="Proteomes" id="UP001152795"/>
    </source>
</evidence>
<keyword evidence="2 3" id="KW-0560">Oxidoreductase</keyword>
<dbReference type="FunFam" id="3.40.605.10:FF:000005">
    <property type="entry name" value="Succinate-semialdehyde dehydrogenase I"/>
    <property type="match status" value="1"/>
</dbReference>
<keyword evidence="6" id="KW-1185">Reference proteome</keyword>
<name>A0A7D9IEL0_PARCT</name>
<dbReference type="InterPro" id="IPR016161">
    <property type="entry name" value="Ald_DH/histidinol_DH"/>
</dbReference>
<reference evidence="5" key="1">
    <citation type="submission" date="2020-04" db="EMBL/GenBank/DDBJ databases">
        <authorList>
            <person name="Alioto T."/>
            <person name="Alioto T."/>
            <person name="Gomez Garrido J."/>
        </authorList>
    </citation>
    <scope>NUCLEOTIDE SEQUENCE</scope>
    <source>
        <strain evidence="5">A484AB</strain>
    </source>
</reference>
<dbReference type="AlphaFoldDB" id="A0A7D9IEL0"/>
<dbReference type="GO" id="GO:0009450">
    <property type="term" value="P:gamma-aminobutyric acid catabolic process"/>
    <property type="evidence" value="ECO:0007669"/>
    <property type="project" value="TreeGrafter"/>
</dbReference>
<dbReference type="InterPro" id="IPR015590">
    <property type="entry name" value="Aldehyde_DH_dom"/>
</dbReference>